<evidence type="ECO:0000256" key="2">
    <source>
        <dbReference type="ARBA" id="ARBA00022737"/>
    </source>
</evidence>
<dbReference type="AlphaFoldDB" id="A0A1Y1XF89"/>
<feature type="region of interest" description="Disordered" evidence="3">
    <location>
        <begin position="498"/>
        <end position="562"/>
    </location>
</feature>
<feature type="compositionally biased region" description="Polar residues" evidence="3">
    <location>
        <begin position="549"/>
        <end position="562"/>
    </location>
</feature>
<dbReference type="InterPro" id="IPR001611">
    <property type="entry name" value="Leu-rich_rpt"/>
</dbReference>
<dbReference type="SUPFAM" id="SSF52075">
    <property type="entry name" value="Outer arm dynein light chain 1"/>
    <property type="match status" value="1"/>
</dbReference>
<feature type="compositionally biased region" description="Basic and acidic residues" evidence="3">
    <location>
        <begin position="498"/>
        <end position="507"/>
    </location>
</feature>
<feature type="compositionally biased region" description="Basic residues" evidence="3">
    <location>
        <begin position="430"/>
        <end position="441"/>
    </location>
</feature>
<evidence type="ECO:0000313" key="5">
    <source>
        <dbReference type="Proteomes" id="UP000193944"/>
    </source>
</evidence>
<dbReference type="Proteomes" id="UP000193944">
    <property type="component" value="Unassembled WGS sequence"/>
</dbReference>
<accession>A0A1Y1XF89</accession>
<reference evidence="4 5" key="2">
    <citation type="submission" date="2016-08" db="EMBL/GenBank/DDBJ databases">
        <title>Pervasive Adenine N6-methylation of Active Genes in Fungi.</title>
        <authorList>
            <consortium name="DOE Joint Genome Institute"/>
            <person name="Mondo S.J."/>
            <person name="Dannebaum R.O."/>
            <person name="Kuo R.C."/>
            <person name="Labutti K."/>
            <person name="Haridas S."/>
            <person name="Kuo A."/>
            <person name="Salamov A."/>
            <person name="Ahrendt S.R."/>
            <person name="Lipzen A."/>
            <person name="Sullivan W."/>
            <person name="Andreopoulos W.B."/>
            <person name="Clum A."/>
            <person name="Lindquist E."/>
            <person name="Daum C."/>
            <person name="Ramamoorthy G.K."/>
            <person name="Gryganskyi A."/>
            <person name="Culley D."/>
            <person name="Magnuson J.K."/>
            <person name="James T.Y."/>
            <person name="O'Malley M.A."/>
            <person name="Stajich J.E."/>
            <person name="Spatafora J.W."/>
            <person name="Visel A."/>
            <person name="Grigoriev I.V."/>
        </authorList>
    </citation>
    <scope>NUCLEOTIDE SEQUENCE [LARGE SCALE GENOMIC DNA]</scope>
    <source>
        <strain evidence="4 5">S4</strain>
    </source>
</reference>
<dbReference type="Pfam" id="PF14580">
    <property type="entry name" value="LRR_9"/>
    <property type="match status" value="1"/>
</dbReference>
<dbReference type="InterPro" id="IPR032675">
    <property type="entry name" value="LRR_dom_sf"/>
</dbReference>
<dbReference type="Gene3D" id="3.80.10.10">
    <property type="entry name" value="Ribonuclease Inhibitor"/>
    <property type="match status" value="1"/>
</dbReference>
<keyword evidence="2" id="KW-0677">Repeat</keyword>
<evidence type="ECO:0000256" key="3">
    <source>
        <dbReference type="SAM" id="MobiDB-lite"/>
    </source>
</evidence>
<comment type="caution">
    <text evidence="4">The sequence shown here is derived from an EMBL/GenBank/DDBJ whole genome shotgun (WGS) entry which is preliminary data.</text>
</comment>
<evidence type="ECO:0000313" key="4">
    <source>
        <dbReference type="EMBL" id="ORX84387.1"/>
    </source>
</evidence>
<feature type="region of interest" description="Disordered" evidence="3">
    <location>
        <begin position="421"/>
        <end position="442"/>
    </location>
</feature>
<reference evidence="4 5" key="1">
    <citation type="submission" date="2016-08" db="EMBL/GenBank/DDBJ databases">
        <title>A Parts List for Fungal Cellulosomes Revealed by Comparative Genomics.</title>
        <authorList>
            <consortium name="DOE Joint Genome Institute"/>
            <person name="Haitjema C.H."/>
            <person name="Gilmore S.P."/>
            <person name="Henske J.K."/>
            <person name="Solomon K.V."/>
            <person name="De Groot R."/>
            <person name="Kuo A."/>
            <person name="Mondo S.J."/>
            <person name="Salamov A.A."/>
            <person name="Labutti K."/>
            <person name="Zhao Z."/>
            <person name="Chiniquy J."/>
            <person name="Barry K."/>
            <person name="Brewer H.M."/>
            <person name="Purvine S.O."/>
            <person name="Wright A.T."/>
            <person name="Boxma B."/>
            <person name="Van Alen T."/>
            <person name="Hackstein J.H."/>
            <person name="Baker S.E."/>
            <person name="Grigoriev I.V."/>
            <person name="O'Malley M.A."/>
        </authorList>
    </citation>
    <scope>NUCLEOTIDE SEQUENCE [LARGE SCALE GENOMIC DNA]</scope>
    <source>
        <strain evidence="4 5">S4</strain>
    </source>
</reference>
<protein>
    <recommendedName>
        <fullName evidence="6">L domain-like protein</fullName>
    </recommendedName>
</protein>
<organism evidence="4 5">
    <name type="scientific">Anaeromyces robustus</name>
    <dbReference type="NCBI Taxonomy" id="1754192"/>
    <lineage>
        <taxon>Eukaryota</taxon>
        <taxon>Fungi</taxon>
        <taxon>Fungi incertae sedis</taxon>
        <taxon>Chytridiomycota</taxon>
        <taxon>Chytridiomycota incertae sedis</taxon>
        <taxon>Neocallimastigomycetes</taxon>
        <taxon>Neocallimastigales</taxon>
        <taxon>Neocallimastigaceae</taxon>
        <taxon>Anaeromyces</taxon>
    </lineage>
</organism>
<gene>
    <name evidence="4" type="ORF">BCR32DRAFT_291370</name>
</gene>
<dbReference type="PROSITE" id="PS51450">
    <property type="entry name" value="LRR"/>
    <property type="match status" value="1"/>
</dbReference>
<dbReference type="STRING" id="1754192.A0A1Y1XF89"/>
<evidence type="ECO:0000256" key="1">
    <source>
        <dbReference type="ARBA" id="ARBA00022614"/>
    </source>
</evidence>
<keyword evidence="5" id="KW-1185">Reference proteome</keyword>
<evidence type="ECO:0008006" key="6">
    <source>
        <dbReference type="Google" id="ProtNLM"/>
    </source>
</evidence>
<proteinExistence type="predicted"/>
<feature type="compositionally biased region" description="Basic residues" evidence="3">
    <location>
        <begin position="508"/>
        <end position="517"/>
    </location>
</feature>
<name>A0A1Y1XF89_9FUNG</name>
<dbReference type="EMBL" id="MCFG01000053">
    <property type="protein sequence ID" value="ORX84387.1"/>
    <property type="molecule type" value="Genomic_DNA"/>
</dbReference>
<dbReference type="GO" id="GO:0005737">
    <property type="term" value="C:cytoplasm"/>
    <property type="evidence" value="ECO:0007669"/>
    <property type="project" value="TreeGrafter"/>
</dbReference>
<keyword evidence="1" id="KW-0433">Leucine-rich repeat</keyword>
<dbReference type="PANTHER" id="PTHR15454">
    <property type="entry name" value="NISCHARIN RELATED"/>
    <property type="match status" value="1"/>
</dbReference>
<sequence>MDLSLELIENKYNSRKISVSNAFINQLYSIGINQIFNRTYKSVPQKQKCILNELSQKGNNELKLPHIYNNFVVSNSDNIFKKIKTNDPDIDFYENQKNDFSNEIEEYKTLYKYYQKIISLGVVDISIENKLSIYNFFKSLILINKNITYIDKNFKKFEALKYLSLTGNYIKNIENLPTNLEKLHLNANLISEWPNFNGFNNLIHIGLSYNKISTFYSPSMKNINTSLIPNTIISLDLSYNNFEDIIMILNVLSQIKNLKILSFIGNPVFLLPHYKQIIISKFDTITVLDDKKINISEKEASNDFYNIYQNETDLCLYISIKSVMNIDGPPLCNDELLEPGQGASEYVYSIKIILKDFENIETNDEIWNENNKTINFNFSNNIIHKADVKARNSFYSGIRFILNRKKYSYIKKYEIIEDLNEEDNSTSKRSTPKAKKKKSKKLTQTEIDELKKQYEKTLMESIEIYDVYIPLNSFLHGEKLIENEYILNPLINENLLKREEPNQNNDKKKNKSTKKSKKTTDNESNQTKGKDKKKNSKGESQENEEIENANLTKKISLSIRLN</sequence>
<dbReference type="OrthoDB" id="433501at2759"/>